<reference evidence="9 10" key="1">
    <citation type="submission" date="2016-10" db="EMBL/GenBank/DDBJ databases">
        <authorList>
            <person name="de Groot N.N."/>
        </authorList>
    </citation>
    <scope>NUCLEOTIDE SEQUENCE [LARGE SCALE GENOMIC DNA]</scope>
    <source>
        <strain evidence="9 10">AB35.6</strain>
    </source>
</reference>
<evidence type="ECO:0000256" key="7">
    <source>
        <dbReference type="SAM" id="SignalP"/>
    </source>
</evidence>
<name>A0A1H4QRE7_9BACT</name>
<dbReference type="SUPFAM" id="SSF56935">
    <property type="entry name" value="Porins"/>
    <property type="match status" value="1"/>
</dbReference>
<keyword evidence="9" id="KW-0675">Receptor</keyword>
<dbReference type="PANTHER" id="PTHR30069">
    <property type="entry name" value="TONB-DEPENDENT OUTER MEMBRANE RECEPTOR"/>
    <property type="match status" value="1"/>
</dbReference>
<dbReference type="Gene3D" id="2.40.170.20">
    <property type="entry name" value="TonB-dependent receptor, beta-barrel domain"/>
    <property type="match status" value="1"/>
</dbReference>
<dbReference type="Gene3D" id="2.60.40.1120">
    <property type="entry name" value="Carboxypeptidase-like, regulatory domain"/>
    <property type="match status" value="1"/>
</dbReference>
<dbReference type="AlphaFoldDB" id="A0A1H4QRE7"/>
<dbReference type="PANTHER" id="PTHR30069:SF46">
    <property type="entry name" value="OAR PROTEIN"/>
    <property type="match status" value="1"/>
</dbReference>
<dbReference type="Gene3D" id="2.170.130.10">
    <property type="entry name" value="TonB-dependent receptor, plug domain"/>
    <property type="match status" value="1"/>
</dbReference>
<evidence type="ECO:0000256" key="3">
    <source>
        <dbReference type="ARBA" id="ARBA00022452"/>
    </source>
</evidence>
<evidence type="ECO:0000256" key="6">
    <source>
        <dbReference type="ARBA" id="ARBA00023237"/>
    </source>
</evidence>
<evidence type="ECO:0000256" key="2">
    <source>
        <dbReference type="ARBA" id="ARBA00022448"/>
    </source>
</evidence>
<feature type="signal peptide" evidence="7">
    <location>
        <begin position="1"/>
        <end position="17"/>
    </location>
</feature>
<feature type="chain" id="PRO_5010292750" evidence="7">
    <location>
        <begin position="18"/>
        <end position="1132"/>
    </location>
</feature>
<evidence type="ECO:0000313" key="9">
    <source>
        <dbReference type="EMBL" id="SEC22249.1"/>
    </source>
</evidence>
<dbReference type="EMBL" id="FNSD01000001">
    <property type="protein sequence ID" value="SEC22249.1"/>
    <property type="molecule type" value="Genomic_DNA"/>
</dbReference>
<keyword evidence="6" id="KW-0998">Cell outer membrane</keyword>
<dbReference type="InterPro" id="IPR008969">
    <property type="entry name" value="CarboxyPept-like_regulatory"/>
</dbReference>
<feature type="domain" description="TonB-dependent transporter Oar-like beta-barrel" evidence="8">
    <location>
        <begin position="246"/>
        <end position="1083"/>
    </location>
</feature>
<keyword evidence="4" id="KW-0812">Transmembrane</keyword>
<keyword evidence="3" id="KW-1134">Transmembrane beta strand</keyword>
<keyword evidence="7" id="KW-0732">Signal</keyword>
<organism evidence="9 10">
    <name type="scientific">Terriglobus roseus</name>
    <dbReference type="NCBI Taxonomy" id="392734"/>
    <lineage>
        <taxon>Bacteria</taxon>
        <taxon>Pseudomonadati</taxon>
        <taxon>Acidobacteriota</taxon>
        <taxon>Terriglobia</taxon>
        <taxon>Terriglobales</taxon>
        <taxon>Acidobacteriaceae</taxon>
        <taxon>Terriglobus</taxon>
    </lineage>
</organism>
<proteinExistence type="predicted"/>
<dbReference type="Proteomes" id="UP000182409">
    <property type="component" value="Unassembled WGS sequence"/>
</dbReference>
<dbReference type="InterPro" id="IPR037066">
    <property type="entry name" value="Plug_dom_sf"/>
</dbReference>
<sequence>MNQFLTSKTFWASAVLACSLANTSIGSGQTAALGNISGIVRDASGAVVPGATVTLINSGTGAKRDVTTDSDGHYVATFLQPGTYEVIATGTGFGRLDQKNISITVGNTNSVDVTLPAASVSTDVTVTTESLLLDTDKTDVSQTISEQMISNLPVNGRRFDNFVLLTPNVVPDGNSGLLSFRGISGLYNTNLIDGANNNQAFFSEARGRSIGAPYVFPIDAIKEFQSASSGYSAEFGQAAGGVVNAITKSGTNSFHGDAYEYYRTPGFNALDPTNKFNGVTQNSAISLVKTIKVQHQFGASIGGPIIKDKLFFHAVYDGYRRINPIVYLSSYNTATQSIGQLAALCDGRTSNYLTRGAAIYPSVITGISAAQCTQAVNFIGTQLGAFSRNTTQDIFLPRLDYQITPKTHLSASFLWENLKIPNGYNSSVTVNNGGVSQNGGINFHERFLFANAETALSSNSTNVVHFQWSRDLETASTNSGGPALSLTNLFSYGETSALPRGAFPDEHRWQITDIYNTVRGKHNIKVGVDVNLIHEQIANLFQGDGSFSYNTGTAEFNFANWIQDVYRANGGRHYNSFAQVTDPITGIGADDFWNKNLDVFAQDDWKITPKLLLSLGARYDVQLVPQPERPNLSSPVAQLYTSTINIDYHMAAPRFGFAYNPTPTTVVRGGYGLFFALTSNSTFYANRRENGVYQQQFNVSATTAPNSPYVTAGATCTPTAGTNRCFAQSGAYASYAPIGGIPAFTPPGPASVNLVTGTPTPAVNPGLPTSVLAARGNDPGFLNPYTHSFDLAVEQQLPGRATLTVSYVGTRGMRLPIFVDTNVDPASAAVRTYTYIAPGGATTVIPVTTYTRRLYNTTGSMLTGFSDVNSWYHSMVASFRKPLSHGVEVLANYTWAKNMDGGQVSGVNGTFNGTDTPLDPFARGHRQGRSAEYSRSDIDVRGRFVGSVVATSSFPIANRFAAYAANGWQLTTTVTAQTGLPVTAFLNNSPTSPIGNGGLSFAALSLNNSGTPARVPTQVAPRNGFAGPGIHNTDLRISRQFPFLREGMRLEFAAEAFNIANHRNILGVSSTYLAYTAGGTTSQGTACPTSAGTGTGNGCLVPYTATQFQNQTSTSSTLYGPRQLQLLGRIYF</sequence>
<keyword evidence="2" id="KW-0813">Transport</keyword>
<keyword evidence="5" id="KW-0472">Membrane</keyword>
<comment type="subcellular location">
    <subcellularLocation>
        <location evidence="1">Cell outer membrane</location>
        <topology evidence="1">Multi-pass membrane protein</topology>
    </subcellularLocation>
</comment>
<gene>
    <name evidence="9" type="ORF">SAMN05443244_2946</name>
</gene>
<dbReference type="Pfam" id="PF25183">
    <property type="entry name" value="OMP_b-brl_4"/>
    <property type="match status" value="1"/>
</dbReference>
<evidence type="ECO:0000256" key="4">
    <source>
        <dbReference type="ARBA" id="ARBA00022692"/>
    </source>
</evidence>
<dbReference type="InterPro" id="IPR057601">
    <property type="entry name" value="Oar-like_b-barrel"/>
</dbReference>
<dbReference type="InterPro" id="IPR036942">
    <property type="entry name" value="Beta-barrel_TonB_sf"/>
</dbReference>
<evidence type="ECO:0000256" key="1">
    <source>
        <dbReference type="ARBA" id="ARBA00004571"/>
    </source>
</evidence>
<evidence type="ECO:0000259" key="8">
    <source>
        <dbReference type="Pfam" id="PF25183"/>
    </source>
</evidence>
<accession>A0A1H4QRE7</accession>
<protein>
    <submittedName>
        <fullName evidence="9">TonB-dependent Receptor Plug Domain</fullName>
    </submittedName>
</protein>
<dbReference type="GO" id="GO:0044718">
    <property type="term" value="P:siderophore transmembrane transport"/>
    <property type="evidence" value="ECO:0007669"/>
    <property type="project" value="TreeGrafter"/>
</dbReference>
<dbReference type="SUPFAM" id="SSF49464">
    <property type="entry name" value="Carboxypeptidase regulatory domain-like"/>
    <property type="match status" value="1"/>
</dbReference>
<dbReference type="RefSeq" id="WP_074654708.1">
    <property type="nucleotide sequence ID" value="NZ_FNSD01000001.1"/>
</dbReference>
<dbReference type="OrthoDB" id="97893at2"/>
<dbReference type="GO" id="GO:0015344">
    <property type="term" value="F:siderophore uptake transmembrane transporter activity"/>
    <property type="evidence" value="ECO:0007669"/>
    <property type="project" value="TreeGrafter"/>
</dbReference>
<evidence type="ECO:0000313" key="10">
    <source>
        <dbReference type="Proteomes" id="UP000182409"/>
    </source>
</evidence>
<dbReference type="InterPro" id="IPR039426">
    <property type="entry name" value="TonB-dep_rcpt-like"/>
</dbReference>
<evidence type="ECO:0000256" key="5">
    <source>
        <dbReference type="ARBA" id="ARBA00023136"/>
    </source>
</evidence>
<dbReference type="Pfam" id="PF13620">
    <property type="entry name" value="CarboxypepD_reg"/>
    <property type="match status" value="1"/>
</dbReference>
<dbReference type="GO" id="GO:0009279">
    <property type="term" value="C:cell outer membrane"/>
    <property type="evidence" value="ECO:0007669"/>
    <property type="project" value="UniProtKB-SubCell"/>
</dbReference>